<evidence type="ECO:0000313" key="3">
    <source>
        <dbReference type="Proteomes" id="UP000823674"/>
    </source>
</evidence>
<dbReference type="EMBL" id="JADBGQ010000002">
    <property type="protein sequence ID" value="KAG5411560.1"/>
    <property type="molecule type" value="Genomic_DNA"/>
</dbReference>
<protein>
    <submittedName>
        <fullName evidence="2">Uncharacterized protein</fullName>
    </submittedName>
</protein>
<keyword evidence="3" id="KW-1185">Reference proteome</keyword>
<evidence type="ECO:0000313" key="2">
    <source>
        <dbReference type="EMBL" id="KAG5411560.1"/>
    </source>
</evidence>
<gene>
    <name evidence="2" type="primary">A02g510990.1_BraROA</name>
    <name evidence="2" type="ORF">IGI04_007879</name>
</gene>
<keyword evidence="1" id="KW-0732">Signal</keyword>
<dbReference type="Proteomes" id="UP000823674">
    <property type="component" value="Chromosome A02"/>
</dbReference>
<feature type="signal peptide" evidence="1">
    <location>
        <begin position="1"/>
        <end position="24"/>
    </location>
</feature>
<name>A0ABQ7NKZ5_BRACM</name>
<accession>A0ABQ7NKZ5</accession>
<organism evidence="2 3">
    <name type="scientific">Brassica rapa subsp. trilocularis</name>
    <dbReference type="NCBI Taxonomy" id="1813537"/>
    <lineage>
        <taxon>Eukaryota</taxon>
        <taxon>Viridiplantae</taxon>
        <taxon>Streptophyta</taxon>
        <taxon>Embryophyta</taxon>
        <taxon>Tracheophyta</taxon>
        <taxon>Spermatophyta</taxon>
        <taxon>Magnoliopsida</taxon>
        <taxon>eudicotyledons</taxon>
        <taxon>Gunneridae</taxon>
        <taxon>Pentapetalae</taxon>
        <taxon>rosids</taxon>
        <taxon>malvids</taxon>
        <taxon>Brassicales</taxon>
        <taxon>Brassicaceae</taxon>
        <taxon>Brassiceae</taxon>
        <taxon>Brassica</taxon>
    </lineage>
</organism>
<evidence type="ECO:0000256" key="1">
    <source>
        <dbReference type="SAM" id="SignalP"/>
    </source>
</evidence>
<reference evidence="2 3" key="1">
    <citation type="submission" date="2021-03" db="EMBL/GenBank/DDBJ databases">
        <authorList>
            <person name="King G.J."/>
            <person name="Bancroft I."/>
            <person name="Baten A."/>
            <person name="Bloomfield J."/>
            <person name="Borpatragohain P."/>
            <person name="He Z."/>
            <person name="Irish N."/>
            <person name="Irwin J."/>
            <person name="Liu K."/>
            <person name="Mauleon R.P."/>
            <person name="Moore J."/>
            <person name="Morris R."/>
            <person name="Ostergaard L."/>
            <person name="Wang B."/>
            <person name="Wells R."/>
        </authorList>
    </citation>
    <scope>NUCLEOTIDE SEQUENCE [LARGE SCALE GENOMIC DNA]</scope>
    <source>
        <strain evidence="2">R-o-18</strain>
        <tissue evidence="2">Leaf</tissue>
    </source>
</reference>
<sequence length="60" mass="6812">MRSKSVQATTWILLLLFLTIGSWQSTVCRTGRWTTSEFIRILCNAFSTGGFGTIDIFNYT</sequence>
<comment type="caution">
    <text evidence="2">The sequence shown here is derived from an EMBL/GenBank/DDBJ whole genome shotgun (WGS) entry which is preliminary data.</text>
</comment>
<proteinExistence type="predicted"/>
<feature type="chain" id="PRO_5047166286" evidence="1">
    <location>
        <begin position="25"/>
        <end position="60"/>
    </location>
</feature>